<reference evidence="2" key="1">
    <citation type="submission" date="2023-10" db="EMBL/GenBank/DDBJ databases">
        <authorList>
            <person name="Chen Y."/>
            <person name="Shah S."/>
            <person name="Dougan E. K."/>
            <person name="Thang M."/>
            <person name="Chan C."/>
        </authorList>
    </citation>
    <scope>NUCLEOTIDE SEQUENCE [LARGE SCALE GENOMIC DNA]</scope>
</reference>
<protein>
    <submittedName>
        <fullName evidence="2">Uncharacterized protein</fullName>
    </submittedName>
</protein>
<comment type="caution">
    <text evidence="2">The sequence shown here is derived from an EMBL/GenBank/DDBJ whole genome shotgun (WGS) entry which is preliminary data.</text>
</comment>
<proteinExistence type="predicted"/>
<gene>
    <name evidence="2" type="ORF">PCOR1329_LOCUS12885</name>
</gene>
<dbReference type="Proteomes" id="UP001189429">
    <property type="component" value="Unassembled WGS sequence"/>
</dbReference>
<feature type="region of interest" description="Disordered" evidence="1">
    <location>
        <begin position="222"/>
        <end position="243"/>
    </location>
</feature>
<organism evidence="2 3">
    <name type="scientific">Prorocentrum cordatum</name>
    <dbReference type="NCBI Taxonomy" id="2364126"/>
    <lineage>
        <taxon>Eukaryota</taxon>
        <taxon>Sar</taxon>
        <taxon>Alveolata</taxon>
        <taxon>Dinophyceae</taxon>
        <taxon>Prorocentrales</taxon>
        <taxon>Prorocentraceae</taxon>
        <taxon>Prorocentrum</taxon>
    </lineage>
</organism>
<accession>A0ABN9QL13</accession>
<name>A0ABN9QL13_9DINO</name>
<sequence>MACPRPALLNNVASLDTGQLSRQQLTDVIWHLRQLGFAADQIYRADCHSHPRPSPPPAYDVDCQEERLFRDFIDLFWPDGYVTPTPQLARATWDTDQYETGALKLALQAAKAYGTRYAAAIAEAERVLAQVEAVWQLNAAVKKGDAGKLKEVMERAVAAGVEEHFLGPARLLLEQADARTALSNAIKSKDPAELEAAMVAARSCGVDRARIARAEQTLMQLSSTKESRETASGNLRRTDTGLNNRTTDTQIIRQAVVAGSRR</sequence>
<evidence type="ECO:0000313" key="3">
    <source>
        <dbReference type="Proteomes" id="UP001189429"/>
    </source>
</evidence>
<dbReference type="EMBL" id="CAUYUJ010003781">
    <property type="protein sequence ID" value="CAK0806777.1"/>
    <property type="molecule type" value="Genomic_DNA"/>
</dbReference>
<keyword evidence="3" id="KW-1185">Reference proteome</keyword>
<evidence type="ECO:0000313" key="2">
    <source>
        <dbReference type="EMBL" id="CAK0806777.1"/>
    </source>
</evidence>
<evidence type="ECO:0000256" key="1">
    <source>
        <dbReference type="SAM" id="MobiDB-lite"/>
    </source>
</evidence>